<proteinExistence type="inferred from homology"/>
<accession>Q2JBG1</accession>
<dbReference type="PhylomeDB" id="Q2JBG1"/>
<dbReference type="InterPro" id="IPR004113">
    <property type="entry name" value="FAD-bd_oxidored_4_C"/>
</dbReference>
<keyword evidence="4" id="KW-0479">Metal-binding</keyword>
<dbReference type="SUPFAM" id="SSF46548">
    <property type="entry name" value="alpha-helical ferredoxin"/>
    <property type="match status" value="1"/>
</dbReference>
<evidence type="ECO:0000313" key="15">
    <source>
        <dbReference type="Proteomes" id="UP000001937"/>
    </source>
</evidence>
<evidence type="ECO:0000256" key="9">
    <source>
        <dbReference type="ARBA" id="ARBA00023014"/>
    </source>
</evidence>
<comment type="similarity">
    <text evidence="2">Belongs to the FAD-binding oxidoreductase/transferase type 4 family.</text>
</comment>
<dbReference type="Gene3D" id="3.30.465.10">
    <property type="match status" value="1"/>
</dbReference>
<dbReference type="GO" id="GO:0004458">
    <property type="term" value="F:D-lactate dehydrogenase (cytochrome) activity"/>
    <property type="evidence" value="ECO:0007669"/>
    <property type="project" value="UniProtKB-EC"/>
</dbReference>
<evidence type="ECO:0000256" key="8">
    <source>
        <dbReference type="ARBA" id="ARBA00023004"/>
    </source>
</evidence>
<dbReference type="Pfam" id="PF02913">
    <property type="entry name" value="FAD-oxidase_C"/>
    <property type="match status" value="1"/>
</dbReference>
<dbReference type="InterPro" id="IPR009051">
    <property type="entry name" value="Helical_ferredxn"/>
</dbReference>
<feature type="region of interest" description="Disordered" evidence="11">
    <location>
        <begin position="1"/>
        <end position="24"/>
    </location>
</feature>
<keyword evidence="9" id="KW-0411">Iron-sulfur</keyword>
<dbReference type="Gene3D" id="1.10.45.10">
    <property type="entry name" value="Vanillyl-alcohol Oxidase, Chain A, domain 4"/>
    <property type="match status" value="1"/>
</dbReference>
<keyword evidence="7" id="KW-0560">Oxidoreductase</keyword>
<dbReference type="PANTHER" id="PTHR11748">
    <property type="entry name" value="D-LACTATE DEHYDROGENASE"/>
    <property type="match status" value="1"/>
</dbReference>
<evidence type="ECO:0000259" key="13">
    <source>
        <dbReference type="PROSITE" id="PS51387"/>
    </source>
</evidence>
<keyword evidence="15" id="KW-1185">Reference proteome</keyword>
<dbReference type="EC" id="1.1.2.4" evidence="10"/>
<dbReference type="PROSITE" id="PS00198">
    <property type="entry name" value="4FE4S_FER_1"/>
    <property type="match status" value="1"/>
</dbReference>
<dbReference type="InterPro" id="IPR016169">
    <property type="entry name" value="FAD-bd_PCMH_sub2"/>
</dbReference>
<keyword evidence="5" id="KW-0274">FAD</keyword>
<dbReference type="InterPro" id="IPR017900">
    <property type="entry name" value="4Fe4S_Fe_S_CS"/>
</dbReference>
<dbReference type="PANTHER" id="PTHR11748:SF111">
    <property type="entry name" value="D-LACTATE DEHYDROGENASE, MITOCHONDRIAL-RELATED"/>
    <property type="match status" value="1"/>
</dbReference>
<dbReference type="OrthoDB" id="9811557at2"/>
<dbReference type="eggNOG" id="COG0277">
    <property type="taxonomic scope" value="Bacteria"/>
</dbReference>
<dbReference type="SUPFAM" id="SSF55103">
    <property type="entry name" value="FAD-linked oxidases, C-terminal domain"/>
    <property type="match status" value="1"/>
</dbReference>
<dbReference type="InterPro" id="IPR016166">
    <property type="entry name" value="FAD-bd_PCMH"/>
</dbReference>
<reference evidence="14 15" key="1">
    <citation type="journal article" date="2007" name="Genome Res.">
        <title>Genome characteristics of facultatively symbiotic Frankia sp. strains reflect host range and host plant biogeography.</title>
        <authorList>
            <person name="Normand P."/>
            <person name="Lapierre P."/>
            <person name="Tisa L.S."/>
            <person name="Gogarten J.P."/>
            <person name="Alloisio N."/>
            <person name="Bagnarol E."/>
            <person name="Bassi C.A."/>
            <person name="Berry A.M."/>
            <person name="Bickhart D.M."/>
            <person name="Choisne N."/>
            <person name="Couloux A."/>
            <person name="Cournoyer B."/>
            <person name="Cruveiller S."/>
            <person name="Daubin V."/>
            <person name="Demange N."/>
            <person name="Francino M.P."/>
            <person name="Goltsman E."/>
            <person name="Huang Y."/>
            <person name="Kopp O.R."/>
            <person name="Labarre L."/>
            <person name="Lapidus A."/>
            <person name="Lavire C."/>
            <person name="Marechal J."/>
            <person name="Martinez M."/>
            <person name="Mastronunzio J.E."/>
            <person name="Mullin B.C."/>
            <person name="Niemann J."/>
            <person name="Pujic P."/>
            <person name="Rawnsley T."/>
            <person name="Rouy Z."/>
            <person name="Schenowitz C."/>
            <person name="Sellstedt A."/>
            <person name="Tavares F."/>
            <person name="Tomkins J.P."/>
            <person name="Vallenet D."/>
            <person name="Valverde C."/>
            <person name="Wall L.G."/>
            <person name="Wang Y."/>
            <person name="Medigue C."/>
            <person name="Benson D.R."/>
        </authorList>
    </citation>
    <scope>NUCLEOTIDE SEQUENCE [LARGE SCALE GENOMIC DNA]</scope>
    <source>
        <strain evidence="15">DSM 45818 / CECT 9043 / CcI3</strain>
    </source>
</reference>
<evidence type="ECO:0000256" key="7">
    <source>
        <dbReference type="ARBA" id="ARBA00023002"/>
    </source>
</evidence>
<dbReference type="PROSITE" id="PS51387">
    <property type="entry name" value="FAD_PCMH"/>
    <property type="match status" value="1"/>
</dbReference>
<dbReference type="GO" id="GO:0071949">
    <property type="term" value="F:FAD binding"/>
    <property type="evidence" value="ECO:0007669"/>
    <property type="project" value="InterPro"/>
</dbReference>
<dbReference type="HOGENOM" id="CLU_013688_0_0_11"/>
<dbReference type="SUPFAM" id="SSF56176">
    <property type="entry name" value="FAD-binding/transporter-associated domain-like"/>
    <property type="match status" value="1"/>
</dbReference>
<dbReference type="InterPro" id="IPR016171">
    <property type="entry name" value="Vanillyl_alc_oxidase_C-sub2"/>
</dbReference>
<evidence type="ECO:0000256" key="3">
    <source>
        <dbReference type="ARBA" id="ARBA00022630"/>
    </source>
</evidence>
<name>Q2JBG1_FRACC</name>
<organism evidence="14 15">
    <name type="scientific">Frankia casuarinae (strain DSM 45818 / CECT 9043 / HFP020203 / CcI3)</name>
    <dbReference type="NCBI Taxonomy" id="106370"/>
    <lineage>
        <taxon>Bacteria</taxon>
        <taxon>Bacillati</taxon>
        <taxon>Actinomycetota</taxon>
        <taxon>Actinomycetes</taxon>
        <taxon>Frankiales</taxon>
        <taxon>Frankiaceae</taxon>
        <taxon>Frankia</taxon>
    </lineage>
</organism>
<dbReference type="GO" id="GO:1903457">
    <property type="term" value="P:lactate catabolic process"/>
    <property type="evidence" value="ECO:0007669"/>
    <property type="project" value="TreeGrafter"/>
</dbReference>
<dbReference type="Gene3D" id="3.30.70.2740">
    <property type="match status" value="1"/>
</dbReference>
<keyword evidence="3" id="KW-0285">Flavoprotein</keyword>
<evidence type="ECO:0000256" key="6">
    <source>
        <dbReference type="ARBA" id="ARBA00022946"/>
    </source>
</evidence>
<feature type="domain" description="4Fe-4S ferredoxin-type" evidence="12">
    <location>
        <begin position="536"/>
        <end position="565"/>
    </location>
</feature>
<dbReference type="Gene3D" id="1.10.1060.10">
    <property type="entry name" value="Alpha-helical ferredoxin"/>
    <property type="match status" value="1"/>
</dbReference>
<dbReference type="InterPro" id="IPR016164">
    <property type="entry name" value="FAD-linked_Oxase-like_C"/>
</dbReference>
<dbReference type="GO" id="GO:0046872">
    <property type="term" value="F:metal ion binding"/>
    <property type="evidence" value="ECO:0007669"/>
    <property type="project" value="UniProtKB-KW"/>
</dbReference>
<evidence type="ECO:0000259" key="12">
    <source>
        <dbReference type="PROSITE" id="PS51379"/>
    </source>
</evidence>
<dbReference type="eggNOG" id="COG0247">
    <property type="taxonomic scope" value="Bacteria"/>
</dbReference>
<gene>
    <name evidence="14" type="ordered locus">Francci3_2007</name>
</gene>
<evidence type="ECO:0000256" key="1">
    <source>
        <dbReference type="ARBA" id="ARBA00001974"/>
    </source>
</evidence>
<dbReference type="GO" id="GO:0051536">
    <property type="term" value="F:iron-sulfur cluster binding"/>
    <property type="evidence" value="ECO:0007669"/>
    <property type="project" value="UniProtKB-KW"/>
</dbReference>
<protein>
    <recommendedName>
        <fullName evidence="10">D-lactate dehydrogenase (cytochrome)</fullName>
        <ecNumber evidence="10">1.1.2.4</ecNumber>
    </recommendedName>
</protein>
<keyword evidence="6" id="KW-0809">Transit peptide</keyword>
<keyword evidence="8" id="KW-0408">Iron</keyword>
<dbReference type="InterPro" id="IPR006094">
    <property type="entry name" value="Oxid_FAD_bind_N"/>
</dbReference>
<dbReference type="EMBL" id="CP000249">
    <property type="protein sequence ID" value="ABD11381.1"/>
    <property type="molecule type" value="Genomic_DNA"/>
</dbReference>
<evidence type="ECO:0000256" key="5">
    <source>
        <dbReference type="ARBA" id="ARBA00022827"/>
    </source>
</evidence>
<feature type="domain" description="FAD-binding PCMH-type" evidence="13">
    <location>
        <begin position="42"/>
        <end position="270"/>
    </location>
</feature>
<evidence type="ECO:0000256" key="11">
    <source>
        <dbReference type="SAM" id="MobiDB-lite"/>
    </source>
</evidence>
<dbReference type="InterPro" id="IPR036318">
    <property type="entry name" value="FAD-bd_PCMH-like_sf"/>
</dbReference>
<dbReference type="Pfam" id="PF01565">
    <property type="entry name" value="FAD_binding_4"/>
    <property type="match status" value="1"/>
</dbReference>
<evidence type="ECO:0000256" key="2">
    <source>
        <dbReference type="ARBA" id="ARBA00008000"/>
    </source>
</evidence>
<dbReference type="PROSITE" id="PS51379">
    <property type="entry name" value="4FE4S_FER_2"/>
    <property type="match status" value="1"/>
</dbReference>
<dbReference type="InterPro" id="IPR017896">
    <property type="entry name" value="4Fe4S_Fe-S-bd"/>
</dbReference>
<dbReference type="AlphaFoldDB" id="Q2JBG1"/>
<dbReference type="STRING" id="106370.Francci3_2007"/>
<dbReference type="Pfam" id="PF13183">
    <property type="entry name" value="Fer4_8"/>
    <property type="match status" value="1"/>
</dbReference>
<dbReference type="Proteomes" id="UP000001937">
    <property type="component" value="Chromosome"/>
</dbReference>
<evidence type="ECO:0000313" key="14">
    <source>
        <dbReference type="EMBL" id="ABD11381.1"/>
    </source>
</evidence>
<evidence type="ECO:0000256" key="4">
    <source>
        <dbReference type="ARBA" id="ARBA00022723"/>
    </source>
</evidence>
<evidence type="ECO:0000256" key="10">
    <source>
        <dbReference type="ARBA" id="ARBA00038897"/>
    </source>
</evidence>
<dbReference type="GO" id="GO:0008720">
    <property type="term" value="F:D-lactate dehydrogenase (NAD+) activity"/>
    <property type="evidence" value="ECO:0007669"/>
    <property type="project" value="TreeGrafter"/>
</dbReference>
<comment type="cofactor">
    <cofactor evidence="1">
        <name>FAD</name>
        <dbReference type="ChEBI" id="CHEBI:57692"/>
    </cofactor>
</comment>
<dbReference type="KEGG" id="fra:Francci3_2007"/>
<sequence length="955" mass="101806">MSLEGRPTGAEVAGSRGGPGQGPAVAGSPVLRYAMARDASHYHLVPSAVERVAGVGDVAGLFARCRRSGSYLTFRSGGTSLSGQGVTDGILVDVRHGFQSAEVLDGGHRLRAEPGVTVRAANARLRPYGRKLGPDPASEVACTLGGVIANNSSGMACGTGQNAYQTLEAMTVVLPSGSVIDTGAPDADERLRALEPDLYAGLLRLRERICRNPASVATLRRQFSMKNTMGYSLNSFLDYERPVEILAHLMVGSEGTLGFVASATFRTVELFPHASTGLAVFRDLATATAALPELVDVGFATIELMDARSLAVAQTLGATPAEIGSLEVRDHVALLVELQAATTEELADKVSGAGGVCDGLEIESPLELTSDPWRRKDLWHVRKGLYTAVAGARQAGTTALLEDVAVPVPHLRAACQELTKLFDAHGYQNSVIFGHAKDGNIHFMLTETFRDPARLERYHAFTEKMVELVLEHKGTLKAEHGTGRIMAGYVRRQYGDELYDVMTEVKRLFDPLGILNPGVVLSDDPRSYLRNLKDVPTVGYGADMCVECGYCEPVCPSRTLTLTPRQRIALLREREAARREGDEGLADELSAAYRYDVVDTCAVDGMCQTACPVQINTGSLVRELRAERVNKAEDALWRSAARHWGATTTLAGKALSAAAALPPTLPTAAASLARRTLGTDRMPQYDASLPRGGYRRRAVAAAAEACAVYFPACVGAMFGSSSSSGGVMPAMLTLCARAGVAVRVPRGIASMCCGMPWKSKGLRGGHEVIGAKVLPALLAATDGGRLPVVCDAASCTEGLEELRAEAKRLGGAYEALRFVDALEFVRAEVVGRLSVTRRVASLVLHPTCSTERRGTTTLLRELAELVSDEVVVPLDWNCCAFAGDRGLLHPELTAAATLNEAREVNSRAFEVHASANRTCEIGMSRATGREYVHIVEALEYATRPIRDSAHPGGAG</sequence>